<evidence type="ECO:0000256" key="7">
    <source>
        <dbReference type="ARBA" id="ARBA00038291"/>
    </source>
</evidence>
<dbReference type="GO" id="GO:0140965">
    <property type="term" value="P:secondary piRNA processing"/>
    <property type="evidence" value="ECO:0007669"/>
    <property type="project" value="UniProtKB-ARBA"/>
</dbReference>
<dbReference type="Pfam" id="PF02170">
    <property type="entry name" value="PAZ"/>
    <property type="match status" value="1"/>
</dbReference>
<dbReference type="PhylomeDB" id="E9GFR1"/>
<keyword evidence="6" id="KW-0943">RNA-mediated gene silencing</keyword>
<dbReference type="Gene3D" id="2.170.260.10">
    <property type="entry name" value="paz domain"/>
    <property type="match status" value="1"/>
</dbReference>
<accession>E9GFR1</accession>
<feature type="domain" description="PAZ" evidence="9">
    <location>
        <begin position="366"/>
        <end position="476"/>
    </location>
</feature>
<comment type="similarity">
    <text evidence="7">Belongs to the argonaute family. Piwi subfamily.</text>
</comment>
<dbReference type="HOGENOM" id="CLU_008813_0_0_1"/>
<gene>
    <name evidence="11" type="ORF">DAPPUDRAFT_442510</name>
</gene>
<dbReference type="Proteomes" id="UP000000305">
    <property type="component" value="Unassembled WGS sequence"/>
</dbReference>
<dbReference type="GO" id="GO:0007283">
    <property type="term" value="P:spermatogenesis"/>
    <property type="evidence" value="ECO:0000318"/>
    <property type="project" value="GO_Central"/>
</dbReference>
<dbReference type="CDD" id="cd04658">
    <property type="entry name" value="Piwi_piwi-like_Euk"/>
    <property type="match status" value="1"/>
</dbReference>
<dbReference type="PANTHER" id="PTHR22891">
    <property type="entry name" value="EUKARYOTIC TRANSLATION INITIATION FACTOR 2C"/>
    <property type="match status" value="1"/>
</dbReference>
<dbReference type="KEGG" id="dpx:DAPPUDRAFT_442510"/>
<dbReference type="FunFam" id="2.170.260.10:FF:000003">
    <property type="entry name" value="Piwi-like RNA-mediated gene silencing 2"/>
    <property type="match status" value="1"/>
</dbReference>
<evidence type="ECO:0000256" key="3">
    <source>
        <dbReference type="ARBA" id="ARBA00022490"/>
    </source>
</evidence>
<dbReference type="PROSITE" id="PS50822">
    <property type="entry name" value="PIWI"/>
    <property type="match status" value="1"/>
</dbReference>
<feature type="domain" description="Piwi" evidence="10">
    <location>
        <begin position="639"/>
        <end position="930"/>
    </location>
</feature>
<dbReference type="CDD" id="cd02845">
    <property type="entry name" value="PAZ_piwi_like"/>
    <property type="match status" value="1"/>
</dbReference>
<protein>
    <submittedName>
        <fullName evidence="11">Argonaute 3 protein-like protein</fullName>
    </submittedName>
</protein>
<dbReference type="InterPro" id="IPR003165">
    <property type="entry name" value="Piwi"/>
</dbReference>
<evidence type="ECO:0000256" key="6">
    <source>
        <dbReference type="ARBA" id="ARBA00023158"/>
    </source>
</evidence>
<evidence type="ECO:0000256" key="1">
    <source>
        <dbReference type="ARBA" id="ARBA00004496"/>
    </source>
</evidence>
<dbReference type="GO" id="GO:0034584">
    <property type="term" value="F:piRNA binding"/>
    <property type="evidence" value="ECO:0000318"/>
    <property type="project" value="GO_Central"/>
</dbReference>
<organism evidence="11 12">
    <name type="scientific">Daphnia pulex</name>
    <name type="common">Water flea</name>
    <dbReference type="NCBI Taxonomy" id="6669"/>
    <lineage>
        <taxon>Eukaryota</taxon>
        <taxon>Metazoa</taxon>
        <taxon>Ecdysozoa</taxon>
        <taxon>Arthropoda</taxon>
        <taxon>Crustacea</taxon>
        <taxon>Branchiopoda</taxon>
        <taxon>Diplostraca</taxon>
        <taxon>Cladocera</taxon>
        <taxon>Anomopoda</taxon>
        <taxon>Daphniidae</taxon>
        <taxon>Daphnia</taxon>
    </lineage>
</organism>
<comment type="subcellular location">
    <subcellularLocation>
        <location evidence="1">Cytoplasm</location>
    </subcellularLocation>
</comment>
<evidence type="ECO:0000256" key="2">
    <source>
        <dbReference type="ARBA" id="ARBA00022473"/>
    </source>
</evidence>
<dbReference type="InterPro" id="IPR036397">
    <property type="entry name" value="RNaseH_sf"/>
</dbReference>
<keyword evidence="4" id="KW-0221">Differentiation</keyword>
<proteinExistence type="inferred from homology"/>
<dbReference type="SMART" id="SM00949">
    <property type="entry name" value="PAZ"/>
    <property type="match status" value="1"/>
</dbReference>
<dbReference type="SMART" id="SM00950">
    <property type="entry name" value="Piwi"/>
    <property type="match status" value="1"/>
</dbReference>
<evidence type="ECO:0000259" key="10">
    <source>
        <dbReference type="PROSITE" id="PS50822"/>
    </source>
</evidence>
<dbReference type="GO" id="GO:0031047">
    <property type="term" value="P:regulatory ncRNA-mediated gene silencing"/>
    <property type="evidence" value="ECO:0000318"/>
    <property type="project" value="GO_Central"/>
</dbReference>
<dbReference type="AlphaFoldDB" id="E9GFR1"/>
<dbReference type="FunCoup" id="E9GFR1">
    <property type="interactions" value="59"/>
</dbReference>
<dbReference type="FunFam" id="3.30.420.10:FF:000014">
    <property type="entry name" value="Piwi-like RNA-mediated gene silencing 1"/>
    <property type="match status" value="1"/>
</dbReference>
<evidence type="ECO:0000256" key="8">
    <source>
        <dbReference type="SAM" id="MobiDB-lite"/>
    </source>
</evidence>
<dbReference type="GO" id="GO:0005634">
    <property type="term" value="C:nucleus"/>
    <property type="evidence" value="ECO:0000318"/>
    <property type="project" value="GO_Central"/>
</dbReference>
<dbReference type="GO" id="GO:0030154">
    <property type="term" value="P:cell differentiation"/>
    <property type="evidence" value="ECO:0007669"/>
    <property type="project" value="UniProtKB-KW"/>
</dbReference>
<evidence type="ECO:0000259" key="9">
    <source>
        <dbReference type="PROSITE" id="PS50821"/>
    </source>
</evidence>
<dbReference type="eggNOG" id="KOG1042">
    <property type="taxonomic scope" value="Eukaryota"/>
</dbReference>
<dbReference type="SUPFAM" id="SSF53098">
    <property type="entry name" value="Ribonuclease H-like"/>
    <property type="match status" value="1"/>
</dbReference>
<dbReference type="OrthoDB" id="445936at2759"/>
<dbReference type="Gene3D" id="3.40.50.2300">
    <property type="match status" value="1"/>
</dbReference>
<feature type="region of interest" description="Disordered" evidence="8">
    <location>
        <begin position="84"/>
        <end position="115"/>
    </location>
</feature>
<keyword evidence="3" id="KW-0963">Cytoplasm</keyword>
<dbReference type="InterPro" id="IPR036085">
    <property type="entry name" value="PAZ_dom_sf"/>
</dbReference>
<dbReference type="Gene3D" id="3.30.420.10">
    <property type="entry name" value="Ribonuclease H-like superfamily/Ribonuclease H"/>
    <property type="match status" value="1"/>
</dbReference>
<dbReference type="EMBL" id="GL732542">
    <property type="protein sequence ID" value="EFX81763.1"/>
    <property type="molecule type" value="Genomic_DNA"/>
</dbReference>
<feature type="region of interest" description="Disordered" evidence="8">
    <location>
        <begin position="24"/>
        <end position="48"/>
    </location>
</feature>
<evidence type="ECO:0000313" key="12">
    <source>
        <dbReference type="Proteomes" id="UP000000305"/>
    </source>
</evidence>
<sequence length="944" mass="105308">MSEQGSIGRGRIAAGGRGAQLLAALEASRRPGQPSVPVEPPADPTLPSAAAALSDVSAAKAPAGRGSAMVQLLARRRVMGSAASPEVATSASSVPSPTQSSSIVSPSISNPSSPSVISQISVESATQVTTIVGNLNPVGRGIVARMRSLEVSSTTVKEVVKSVAQEKPKIQPKSEEVYPKPILTHQENAPIVKKGEMGNRIDVVANYVRVNVDPGKGIYEYEVSFFPFCDSKQVRFQLLNQHRETLGPAKTFDGVTLYLPYQFENTVTSFQSMHPATNEPVEVKLTLRQKRRAADSIHFYNVLIRKIARILGMVQMNRNYFNPSSPIIMNVEKLEVWPGYVTAINEFEDGLMLCCDVSFRVLRTTTVRDELVEMSKKGGYFHQTAQDVLIGLSVLTRYNNKMYRIDEILFDKNPLSIFDCQGEPMSYVDYYKKQYNIDIQDKGQPMLLNRLKKKMQGKEDETVLVCLVPELCFLTGLDDRLRSNFTIMRSLATHTKVAPMARVKALTDYIESVNNNERAASVLSEWGLSLAPMPLSLEGRVIEPEKIFLSKSNFTTNPQCDWSRNLGNDILVAVKIETWILVYTDRNLNNANDFSKTLMEVGSKMGIRIKPPKMVGLPNDRTDTYVNRIRDEINSSLQLVVAIFPTSRDDRYAAVKTLCTAQYAIPSQMMNSKTISNPSKLRSVVQKIALQINCKMGGELWAVSIPTKTLMVCGVDVYHDPTKRGQSVVGFVASVNPGLTRWFSRAKYQGPGVELVDTLKICFLESLKKYYELNQDYPKQIVLFRDGVGDGQLQFAAAHEAAQFLSAFQALSPPFEPKFTMVVVQKRINTRLFHNSRGAINNPPPGTVVDHTVTRRDWWDFFLVSQFVTQGTVSPTHFIVVHDGGMKPDNLQKLAYKMTHMYYNWPGTIRVPAPCQYAHKLAYLVGESIRKEPQLELSNRLYFL</sequence>
<dbReference type="GO" id="GO:0034587">
    <property type="term" value="P:piRNA processing"/>
    <property type="evidence" value="ECO:0000318"/>
    <property type="project" value="GO_Central"/>
</dbReference>
<dbReference type="OMA" id="EGGLKLC"/>
<evidence type="ECO:0000256" key="5">
    <source>
        <dbReference type="ARBA" id="ARBA00022884"/>
    </source>
</evidence>
<dbReference type="SUPFAM" id="SSF101690">
    <property type="entry name" value="PAZ domain"/>
    <property type="match status" value="1"/>
</dbReference>
<dbReference type="Pfam" id="PF23278">
    <property type="entry name" value="Piwi_N"/>
    <property type="match status" value="1"/>
</dbReference>
<dbReference type="Pfam" id="PF02171">
    <property type="entry name" value="Piwi"/>
    <property type="match status" value="1"/>
</dbReference>
<reference evidence="11 12" key="1">
    <citation type="journal article" date="2011" name="Science">
        <title>The ecoresponsive genome of Daphnia pulex.</title>
        <authorList>
            <person name="Colbourne J.K."/>
            <person name="Pfrender M.E."/>
            <person name="Gilbert D."/>
            <person name="Thomas W.K."/>
            <person name="Tucker A."/>
            <person name="Oakley T.H."/>
            <person name="Tokishita S."/>
            <person name="Aerts A."/>
            <person name="Arnold G.J."/>
            <person name="Basu M.K."/>
            <person name="Bauer D.J."/>
            <person name="Caceres C.E."/>
            <person name="Carmel L."/>
            <person name="Casola C."/>
            <person name="Choi J.H."/>
            <person name="Detter J.C."/>
            <person name="Dong Q."/>
            <person name="Dusheyko S."/>
            <person name="Eads B.D."/>
            <person name="Frohlich T."/>
            <person name="Geiler-Samerotte K.A."/>
            <person name="Gerlach D."/>
            <person name="Hatcher P."/>
            <person name="Jogdeo S."/>
            <person name="Krijgsveld J."/>
            <person name="Kriventseva E.V."/>
            <person name="Kultz D."/>
            <person name="Laforsch C."/>
            <person name="Lindquist E."/>
            <person name="Lopez J."/>
            <person name="Manak J.R."/>
            <person name="Muller J."/>
            <person name="Pangilinan J."/>
            <person name="Patwardhan R.P."/>
            <person name="Pitluck S."/>
            <person name="Pritham E.J."/>
            <person name="Rechtsteiner A."/>
            <person name="Rho M."/>
            <person name="Rogozin I.B."/>
            <person name="Sakarya O."/>
            <person name="Salamov A."/>
            <person name="Schaack S."/>
            <person name="Shapiro H."/>
            <person name="Shiga Y."/>
            <person name="Skalitzky C."/>
            <person name="Smith Z."/>
            <person name="Souvorov A."/>
            <person name="Sung W."/>
            <person name="Tang Z."/>
            <person name="Tsuchiya D."/>
            <person name="Tu H."/>
            <person name="Vos H."/>
            <person name="Wang M."/>
            <person name="Wolf Y.I."/>
            <person name="Yamagata H."/>
            <person name="Yamada T."/>
            <person name="Ye Y."/>
            <person name="Shaw J.R."/>
            <person name="Andrews J."/>
            <person name="Crease T.J."/>
            <person name="Tang H."/>
            <person name="Lucas S.M."/>
            <person name="Robertson H.M."/>
            <person name="Bork P."/>
            <person name="Koonin E.V."/>
            <person name="Zdobnov E.M."/>
            <person name="Grigoriev I.V."/>
            <person name="Lynch M."/>
            <person name="Boore J.L."/>
        </authorList>
    </citation>
    <scope>NUCLEOTIDE SEQUENCE [LARGE SCALE GENOMIC DNA]</scope>
</reference>
<dbReference type="InParanoid" id="E9GFR1"/>
<dbReference type="PROSITE" id="PS50821">
    <property type="entry name" value="PAZ"/>
    <property type="match status" value="1"/>
</dbReference>
<dbReference type="GO" id="GO:0043186">
    <property type="term" value="C:P granule"/>
    <property type="evidence" value="ECO:0000318"/>
    <property type="project" value="GO_Central"/>
</dbReference>
<keyword evidence="5" id="KW-0694">RNA-binding</keyword>
<dbReference type="STRING" id="6669.E9GFR1"/>
<evidence type="ECO:0000256" key="4">
    <source>
        <dbReference type="ARBA" id="ARBA00022782"/>
    </source>
</evidence>
<dbReference type="GO" id="GO:0004521">
    <property type="term" value="F:RNA endonuclease activity"/>
    <property type="evidence" value="ECO:0000318"/>
    <property type="project" value="GO_Central"/>
</dbReference>
<dbReference type="InterPro" id="IPR003100">
    <property type="entry name" value="PAZ_dom"/>
</dbReference>
<dbReference type="InterPro" id="IPR012337">
    <property type="entry name" value="RNaseH-like_sf"/>
</dbReference>
<name>E9GFR1_DAPPU</name>
<evidence type="ECO:0000313" key="11">
    <source>
        <dbReference type="EMBL" id="EFX81763.1"/>
    </source>
</evidence>
<keyword evidence="2" id="KW-0217">Developmental protein</keyword>
<keyword evidence="12" id="KW-1185">Reference proteome</keyword>